<evidence type="ECO:0000313" key="2">
    <source>
        <dbReference type="EMBL" id="GGI21900.1"/>
    </source>
</evidence>
<reference evidence="2" key="3">
    <citation type="submission" date="2022-12" db="EMBL/GenBank/DDBJ databases">
        <authorList>
            <person name="Sun Q."/>
            <person name="Zhou Y."/>
        </authorList>
    </citation>
    <scope>NUCLEOTIDE SEQUENCE</scope>
    <source>
        <strain evidence="2">CGMCC 1.15034</strain>
    </source>
</reference>
<reference evidence="3 4" key="2">
    <citation type="submission" date="2018-06" db="EMBL/GenBank/DDBJ databases">
        <title>Comparative genomics of rhizobia nodulating Arachis hypogaea in China.</title>
        <authorList>
            <person name="Li Y."/>
        </authorList>
    </citation>
    <scope>NUCLEOTIDE SEQUENCE [LARGE SCALE GENOMIC DNA]</scope>
    <source>
        <strain evidence="3 4">CCBAU 51658</strain>
    </source>
</reference>
<dbReference type="InterPro" id="IPR037126">
    <property type="entry name" value="PdaC/RsiV-like_sf"/>
</dbReference>
<evidence type="ECO:0000313" key="4">
    <source>
        <dbReference type="Proteomes" id="UP000593880"/>
    </source>
</evidence>
<keyword evidence="4" id="KW-1185">Reference proteome</keyword>
<organism evidence="2 5">
    <name type="scientific">Bradyrhizobium guangdongense</name>
    <dbReference type="NCBI Taxonomy" id="1325090"/>
    <lineage>
        <taxon>Bacteria</taxon>
        <taxon>Pseudomonadati</taxon>
        <taxon>Pseudomonadota</taxon>
        <taxon>Alphaproteobacteria</taxon>
        <taxon>Hyphomicrobiales</taxon>
        <taxon>Nitrobacteraceae</taxon>
        <taxon>Bradyrhizobium</taxon>
    </lineage>
</organism>
<dbReference type="Pfam" id="PF11738">
    <property type="entry name" value="DUF3298"/>
    <property type="match status" value="1"/>
</dbReference>
<dbReference type="Gene3D" id="3.90.640.20">
    <property type="entry name" value="Heat-shock cognate protein, ATPase"/>
    <property type="match status" value="1"/>
</dbReference>
<name>A0A410VAH5_9BRAD</name>
<evidence type="ECO:0000313" key="3">
    <source>
        <dbReference type="EMBL" id="QOZ61761.1"/>
    </source>
</evidence>
<dbReference type="Proteomes" id="UP000625079">
    <property type="component" value="Unassembled WGS sequence"/>
</dbReference>
<accession>A0A410VAH5</accession>
<dbReference type="AlphaFoldDB" id="A0A410VAH5"/>
<dbReference type="EMBL" id="BMHC01000002">
    <property type="protein sequence ID" value="GGI21900.1"/>
    <property type="molecule type" value="Genomic_DNA"/>
</dbReference>
<evidence type="ECO:0000259" key="1">
    <source>
        <dbReference type="Pfam" id="PF11738"/>
    </source>
</evidence>
<gene>
    <name evidence="2" type="ORF">GCM10010987_16660</name>
    <name evidence="3" type="ORF">XH86_25770</name>
</gene>
<dbReference type="OrthoDB" id="4760806at2"/>
<proteinExistence type="predicted"/>
<dbReference type="Proteomes" id="UP000593880">
    <property type="component" value="Chromosome"/>
</dbReference>
<feature type="domain" description="DUF3298" evidence="1">
    <location>
        <begin position="216"/>
        <end position="244"/>
    </location>
</feature>
<dbReference type="EMBL" id="CP030057">
    <property type="protein sequence ID" value="QOZ61761.1"/>
    <property type="molecule type" value="Genomic_DNA"/>
</dbReference>
<sequence>MDIEVTYLRANVRAGLLAILSAVATIALAYPSLAADPKPDAVIKNRNIEARVFLDDRIKADAPLAADCLAEGKKWLDKNAAEAAAARKQDPQFFKDGGWDFERKYSIRSVVADRYVSVLRDDYMDTHGAHPNSDVNTIVWDKSETKRISIRPFFTETADNGPTMKAMVKAVIASLQIEKKKRDSSETATEDWFRDLAPSLLKIGAVTLAPSTETGKSSGLTFHYPPYAVGPYAEGQYVAFVPWESLKPFLTPEGARIFGGARPKGDADEQP</sequence>
<evidence type="ECO:0000313" key="5">
    <source>
        <dbReference type="Proteomes" id="UP000625079"/>
    </source>
</evidence>
<protein>
    <recommendedName>
        <fullName evidence="1">DUF3298 domain-containing protein</fullName>
    </recommendedName>
</protein>
<dbReference type="Gene3D" id="3.30.565.40">
    <property type="entry name" value="Fervidobacterium nodosum Rt17-B1 like"/>
    <property type="match status" value="1"/>
</dbReference>
<dbReference type="InterPro" id="IPR021729">
    <property type="entry name" value="DUF3298"/>
</dbReference>
<reference evidence="2" key="1">
    <citation type="journal article" date="2014" name="Int. J. Syst. Evol. Microbiol.">
        <title>Complete genome sequence of Corynebacterium casei LMG S-19264T (=DSM 44701T), isolated from a smear-ripened cheese.</title>
        <authorList>
            <consortium name="US DOE Joint Genome Institute (JGI-PGF)"/>
            <person name="Walter F."/>
            <person name="Albersmeier A."/>
            <person name="Kalinowski J."/>
            <person name="Ruckert C."/>
        </authorList>
    </citation>
    <scope>NUCLEOTIDE SEQUENCE</scope>
    <source>
        <strain evidence="2">CGMCC 1.15034</strain>
    </source>
</reference>